<dbReference type="VEuPathDB" id="VectorBase:LLONM1_003914"/>
<feature type="domain" description="Vps52 coiled-coil" evidence="7">
    <location>
        <begin position="44"/>
        <end position="216"/>
    </location>
</feature>
<feature type="domain" description="Vps52 C-terminal" evidence="8">
    <location>
        <begin position="232"/>
        <end position="507"/>
    </location>
</feature>
<reference evidence="10" key="3">
    <citation type="submission" date="2020-05" db="UniProtKB">
        <authorList>
            <consortium name="EnsemblMetazoa"/>
        </authorList>
    </citation>
    <scope>IDENTIFICATION</scope>
    <source>
        <strain evidence="10">Jacobina</strain>
    </source>
</reference>
<dbReference type="Pfam" id="PF04129">
    <property type="entry name" value="Vps52_CC"/>
    <property type="match status" value="1"/>
</dbReference>
<dbReference type="EnsemblMetazoa" id="LLOJ002286-RA">
    <property type="protein sequence ID" value="LLOJ002286-PA"/>
    <property type="gene ID" value="LLOJ002286"/>
</dbReference>
<keyword evidence="6" id="KW-0333">Golgi apparatus</keyword>
<evidence type="ECO:0000256" key="4">
    <source>
        <dbReference type="ARBA" id="ARBA00022448"/>
    </source>
</evidence>
<sequence>MSNLVEKLDDEEVQEILKTGTDLRQYSQQIEREFNEVENRSINDYIKESQNIAKLHTQIGACDEILERMESMLTNFQDVLSNISTEITSLQKKSVSMSVQLTNRQSVRAQLSQFIEDMAIPEEMIAAIMETPVVEKDFLVHLNQLNHKLTLVKELSFKESASVNDVREVLENLKIKAMTKIRTYLLEQIYKFRKPMTNYQVPQNAMLKYKFFFEFILSNERQVAQEICGVYSYSSRLAALQYEEAASKDDLMGIEDTVNKSLFTKTTSLKNKSTVFTIGNRGDVLNQQLEAPILVPHAQRKNKYPYEALFRSEQYALVDNACREYLFVTEFFMVRGSQAQELFNQTMGRTLSLLIKNVETYIQDCFDCIAMFLCIHLILRYQLMCHKRCVPALDKYWDSLQAVIWPRLEVIFRANIQSVRDCDPTKFTREMGPHCITRRYAEFSAAIVGISEHFPNELMSRLLLELQNEVECFILRMAAIFPSRKEQLIYLINNYDLVLGVLMERTRGQ</sequence>
<evidence type="ECO:0000256" key="3">
    <source>
        <dbReference type="ARBA" id="ARBA00017083"/>
    </source>
</evidence>
<dbReference type="VEuPathDB" id="VectorBase:LLOJ002286"/>
<dbReference type="EMBL" id="AJWK01007449">
    <property type="status" value="NOT_ANNOTATED_CDS"/>
    <property type="molecule type" value="Genomic_DNA"/>
</dbReference>
<dbReference type="GO" id="GO:0015031">
    <property type="term" value="P:protein transport"/>
    <property type="evidence" value="ECO:0007669"/>
    <property type="project" value="UniProtKB-KW"/>
</dbReference>
<evidence type="ECO:0000256" key="6">
    <source>
        <dbReference type="ARBA" id="ARBA00023034"/>
    </source>
</evidence>
<name>A0A1B0CD66_LUTLO</name>
<evidence type="ECO:0000313" key="11">
    <source>
        <dbReference type="Proteomes" id="UP000092461"/>
    </source>
</evidence>
<reference evidence="11" key="1">
    <citation type="submission" date="2012-05" db="EMBL/GenBank/DDBJ databases">
        <title>Whole Genome Assembly of Lutzomyia longipalpis.</title>
        <authorList>
            <person name="Richards S."/>
            <person name="Qu C."/>
            <person name="Dillon R."/>
            <person name="Worley K."/>
            <person name="Scherer S."/>
            <person name="Batterton M."/>
            <person name="Taylor A."/>
            <person name="Hawes A."/>
            <person name="Hernandez B."/>
            <person name="Kovar C."/>
            <person name="Mandapat C."/>
            <person name="Pham C."/>
            <person name="Qu C."/>
            <person name="Jing C."/>
            <person name="Bess C."/>
            <person name="Bandaranaike D."/>
            <person name="Ngo D."/>
            <person name="Ongeri F."/>
            <person name="Arias F."/>
            <person name="Lara F."/>
            <person name="Weissenberger G."/>
            <person name="Kamau G."/>
            <person name="Han H."/>
            <person name="Shen H."/>
            <person name="Dinh H."/>
            <person name="Khalil I."/>
            <person name="Jones J."/>
            <person name="Shafer J."/>
            <person name="Jayaseelan J."/>
            <person name="Quiroz J."/>
            <person name="Blankenburg K."/>
            <person name="Nguyen L."/>
            <person name="Jackson L."/>
            <person name="Francisco L."/>
            <person name="Tang L.-Y."/>
            <person name="Pu L.-L."/>
            <person name="Perales L."/>
            <person name="Lorensuhewa L."/>
            <person name="Munidasa M."/>
            <person name="Coyle M."/>
            <person name="Taylor M."/>
            <person name="Puazo M."/>
            <person name="Firestine M."/>
            <person name="Scheel M."/>
            <person name="Javaid M."/>
            <person name="Wang M."/>
            <person name="Li M."/>
            <person name="Tabassum N."/>
            <person name="Saada N."/>
            <person name="Osuji N."/>
            <person name="Aqrawi P."/>
            <person name="Fu Q."/>
            <person name="Thornton R."/>
            <person name="Raj R."/>
            <person name="Goodspeed R."/>
            <person name="Mata R."/>
            <person name="Najjar R."/>
            <person name="Gubbala S."/>
            <person name="Lee S."/>
            <person name="Denson S."/>
            <person name="Patil S."/>
            <person name="Macmil S."/>
            <person name="Qi S."/>
            <person name="Matskevitch T."/>
            <person name="Palculict T."/>
            <person name="Mathew T."/>
            <person name="Vee V."/>
            <person name="Velamala V."/>
            <person name="Korchina V."/>
            <person name="Cai W."/>
            <person name="Liu W."/>
            <person name="Dai W."/>
            <person name="Zou X."/>
            <person name="Zhu Y."/>
            <person name="Zhang Y."/>
            <person name="Wu Y.-Q."/>
            <person name="Xin Y."/>
            <person name="Nazarath L."/>
            <person name="Kovar C."/>
            <person name="Han Y."/>
            <person name="Muzny D."/>
            <person name="Gibbs R."/>
        </authorList>
    </citation>
    <scope>NUCLEOTIDE SEQUENCE [LARGE SCALE GENOMIC DNA]</scope>
    <source>
        <strain evidence="11">Jacobina</strain>
    </source>
</reference>
<dbReference type="GO" id="GO:0042147">
    <property type="term" value="P:retrograde transport, endosome to Golgi"/>
    <property type="evidence" value="ECO:0007669"/>
    <property type="project" value="TreeGrafter"/>
</dbReference>
<reference evidence="9" key="2">
    <citation type="journal article" date="2020" name="BMC">
        <title>Leishmania infection induces a limited differential gene expression in the sand fly midgut.</title>
        <authorList>
            <person name="Coutinho-Abreu I.V."/>
            <person name="Serafim T.D."/>
            <person name="Meneses C."/>
            <person name="Kamhawi S."/>
            <person name="Oliveira F."/>
            <person name="Valenzuela J.G."/>
        </authorList>
    </citation>
    <scope>NUCLEOTIDE SEQUENCE</scope>
    <source>
        <strain evidence="9">Jacobina</strain>
        <tissue evidence="9">Midgut</tissue>
    </source>
</reference>
<protein>
    <recommendedName>
        <fullName evidence="3">Vacuolar protein sorting-associated protein 52 homolog</fullName>
    </recommendedName>
</protein>
<dbReference type="GO" id="GO:0019905">
    <property type="term" value="F:syntaxin binding"/>
    <property type="evidence" value="ECO:0007669"/>
    <property type="project" value="TreeGrafter"/>
</dbReference>
<keyword evidence="4" id="KW-0813">Transport</keyword>
<dbReference type="PANTHER" id="PTHR14190">
    <property type="entry name" value="SUPPRESSOR OF ACTIN MUTATIONS 2/VACUOLAR PROTEIN SORTING 52"/>
    <property type="match status" value="1"/>
</dbReference>
<dbReference type="GO" id="GO:0007041">
    <property type="term" value="P:lysosomal transport"/>
    <property type="evidence" value="ECO:0007669"/>
    <property type="project" value="TreeGrafter"/>
</dbReference>
<keyword evidence="5" id="KW-0653">Protein transport</keyword>
<evidence type="ECO:0000256" key="1">
    <source>
        <dbReference type="ARBA" id="ARBA00004601"/>
    </source>
</evidence>
<comment type="subcellular location">
    <subcellularLocation>
        <location evidence="1">Golgi apparatus</location>
        <location evidence="1">trans-Golgi network</location>
    </subcellularLocation>
</comment>
<accession>A0A1B0CD66</accession>
<dbReference type="InterPro" id="IPR048319">
    <property type="entry name" value="Vps52_CC"/>
</dbReference>
<dbReference type="EMBL" id="GITU01012020">
    <property type="protein sequence ID" value="MBC1180723.1"/>
    <property type="molecule type" value="Transcribed_RNA"/>
</dbReference>
<evidence type="ECO:0000256" key="2">
    <source>
        <dbReference type="ARBA" id="ARBA00008180"/>
    </source>
</evidence>
<evidence type="ECO:0000259" key="8">
    <source>
        <dbReference type="Pfam" id="PF20655"/>
    </source>
</evidence>
<comment type="similarity">
    <text evidence="2">Belongs to the VPS52 family.</text>
</comment>
<dbReference type="InterPro" id="IPR007258">
    <property type="entry name" value="Vps52"/>
</dbReference>
<dbReference type="InterPro" id="IPR048361">
    <property type="entry name" value="Vps52_C"/>
</dbReference>
<proteinExistence type="inferred from homology"/>
<evidence type="ECO:0000259" key="7">
    <source>
        <dbReference type="Pfam" id="PF04129"/>
    </source>
</evidence>
<dbReference type="GO" id="GO:0005829">
    <property type="term" value="C:cytosol"/>
    <property type="evidence" value="ECO:0007669"/>
    <property type="project" value="GOC"/>
</dbReference>
<dbReference type="Proteomes" id="UP000092461">
    <property type="component" value="Unassembled WGS sequence"/>
</dbReference>
<evidence type="ECO:0000256" key="5">
    <source>
        <dbReference type="ARBA" id="ARBA00022927"/>
    </source>
</evidence>
<dbReference type="GO" id="GO:0032456">
    <property type="term" value="P:endocytic recycling"/>
    <property type="evidence" value="ECO:0007669"/>
    <property type="project" value="TreeGrafter"/>
</dbReference>
<dbReference type="GO" id="GO:0000938">
    <property type="term" value="C:GARP complex"/>
    <property type="evidence" value="ECO:0007669"/>
    <property type="project" value="TreeGrafter"/>
</dbReference>
<dbReference type="AlphaFoldDB" id="A0A1B0CD66"/>
<evidence type="ECO:0000313" key="10">
    <source>
        <dbReference type="EnsemblMetazoa" id="LLOJ002286-PA"/>
    </source>
</evidence>
<keyword evidence="11" id="KW-1185">Reference proteome</keyword>
<evidence type="ECO:0000313" key="9">
    <source>
        <dbReference type="EMBL" id="MBC1180723.1"/>
    </source>
</evidence>
<dbReference type="PANTHER" id="PTHR14190:SF7">
    <property type="entry name" value="VACUOLAR PROTEIN SORTING-ASSOCIATED PROTEIN 52 HOMOLOG"/>
    <property type="match status" value="1"/>
</dbReference>
<dbReference type="Pfam" id="PF20655">
    <property type="entry name" value="Vps52_C"/>
    <property type="match status" value="1"/>
</dbReference>
<dbReference type="GO" id="GO:0006896">
    <property type="term" value="P:Golgi to vacuole transport"/>
    <property type="evidence" value="ECO:0007669"/>
    <property type="project" value="TreeGrafter"/>
</dbReference>
<organism evidence="10 11">
    <name type="scientific">Lutzomyia longipalpis</name>
    <name type="common">Sand fly</name>
    <dbReference type="NCBI Taxonomy" id="7200"/>
    <lineage>
        <taxon>Eukaryota</taxon>
        <taxon>Metazoa</taxon>
        <taxon>Ecdysozoa</taxon>
        <taxon>Arthropoda</taxon>
        <taxon>Hexapoda</taxon>
        <taxon>Insecta</taxon>
        <taxon>Pterygota</taxon>
        <taxon>Neoptera</taxon>
        <taxon>Endopterygota</taxon>
        <taxon>Diptera</taxon>
        <taxon>Nematocera</taxon>
        <taxon>Psychodoidea</taxon>
        <taxon>Psychodidae</taxon>
        <taxon>Lutzomyia</taxon>
        <taxon>Lutzomyia</taxon>
    </lineage>
</organism>